<evidence type="ECO:0000256" key="1">
    <source>
        <dbReference type="ARBA" id="ARBA00022754"/>
    </source>
</evidence>
<dbReference type="PROSITE" id="PS51842">
    <property type="entry name" value="IF_ROD_2"/>
    <property type="match status" value="1"/>
</dbReference>
<dbReference type="InterPro" id="IPR039008">
    <property type="entry name" value="IF_rod_dom"/>
</dbReference>
<name>A0ABV0S615_9TELE</name>
<feature type="domain" description="IF rod" evidence="3">
    <location>
        <begin position="1"/>
        <end position="64"/>
    </location>
</feature>
<gene>
    <name evidence="4" type="primary">KRT13_2</name>
    <name evidence="4" type="ORF">XENOCAPTIV_008155</name>
</gene>
<keyword evidence="5" id="KW-1185">Reference proteome</keyword>
<dbReference type="PANTHER" id="PTHR23239:SF367">
    <property type="entry name" value="KERATIN 15-RELATED"/>
    <property type="match status" value="1"/>
</dbReference>
<dbReference type="Proteomes" id="UP001434883">
    <property type="component" value="Unassembled WGS sequence"/>
</dbReference>
<protein>
    <submittedName>
        <fullName evidence="4">Keratin, type I cytoskeletal 13</fullName>
    </submittedName>
</protein>
<dbReference type="InterPro" id="IPR002957">
    <property type="entry name" value="Keratin_I"/>
</dbReference>
<evidence type="ECO:0000313" key="5">
    <source>
        <dbReference type="Proteomes" id="UP001434883"/>
    </source>
</evidence>
<evidence type="ECO:0000256" key="2">
    <source>
        <dbReference type="ARBA" id="ARBA00023054"/>
    </source>
</evidence>
<evidence type="ECO:0000313" key="4">
    <source>
        <dbReference type="EMBL" id="MEQ2215934.1"/>
    </source>
</evidence>
<dbReference type="SUPFAM" id="SSF64593">
    <property type="entry name" value="Intermediate filament protein, coiled coil region"/>
    <property type="match status" value="1"/>
</dbReference>
<keyword evidence="1" id="KW-0403">Intermediate filament</keyword>
<evidence type="ECO:0000259" key="3">
    <source>
        <dbReference type="PROSITE" id="PS51842"/>
    </source>
</evidence>
<dbReference type="EMBL" id="JAHRIN010069162">
    <property type="protein sequence ID" value="MEQ2215934.1"/>
    <property type="molecule type" value="Genomic_DNA"/>
</dbReference>
<comment type="caution">
    <text evidence="4">The sequence shown here is derived from an EMBL/GenBank/DDBJ whole genome shotgun (WGS) entry which is preliminary data.</text>
</comment>
<keyword evidence="2" id="KW-0175">Coiled coil</keyword>
<dbReference type="PANTHER" id="PTHR23239">
    <property type="entry name" value="INTERMEDIATE FILAMENT"/>
    <property type="match status" value="1"/>
</dbReference>
<dbReference type="Gene3D" id="1.20.5.170">
    <property type="match status" value="1"/>
</dbReference>
<dbReference type="Pfam" id="PF00038">
    <property type="entry name" value="Filament"/>
    <property type="match status" value="1"/>
</dbReference>
<organism evidence="4 5">
    <name type="scientific">Xenoophorus captivus</name>
    <dbReference type="NCBI Taxonomy" id="1517983"/>
    <lineage>
        <taxon>Eukaryota</taxon>
        <taxon>Metazoa</taxon>
        <taxon>Chordata</taxon>
        <taxon>Craniata</taxon>
        <taxon>Vertebrata</taxon>
        <taxon>Euteleostomi</taxon>
        <taxon>Actinopterygii</taxon>
        <taxon>Neopterygii</taxon>
        <taxon>Teleostei</taxon>
        <taxon>Neoteleostei</taxon>
        <taxon>Acanthomorphata</taxon>
        <taxon>Ovalentaria</taxon>
        <taxon>Atherinomorphae</taxon>
        <taxon>Cyprinodontiformes</taxon>
        <taxon>Goodeidae</taxon>
        <taxon>Xenoophorus</taxon>
    </lineage>
</organism>
<feature type="non-terminal residue" evidence="4">
    <location>
        <position position="1"/>
    </location>
</feature>
<accession>A0ABV0S615</accession>
<sequence length="64" mass="7347">KASLAASLADVQNRYAMKLNGYQMQLRADLERQGQEYQMLLDIKTRLELEIAEYRRLLDGEASG</sequence>
<reference evidence="4 5" key="1">
    <citation type="submission" date="2021-06" db="EMBL/GenBank/DDBJ databases">
        <authorList>
            <person name="Palmer J.M."/>
        </authorList>
    </citation>
    <scope>NUCLEOTIDE SEQUENCE [LARGE SCALE GENOMIC DNA]</scope>
    <source>
        <strain evidence="4 5">XC_2019</strain>
        <tissue evidence="4">Muscle</tissue>
    </source>
</reference>
<proteinExistence type="predicted"/>